<protein>
    <submittedName>
        <fullName evidence="1">Uncharacterized protein</fullName>
    </submittedName>
</protein>
<name>A0A8H4QXQ9_9AGAR</name>
<keyword evidence="2" id="KW-1185">Reference proteome</keyword>
<dbReference type="EMBL" id="JAACJL010000017">
    <property type="protein sequence ID" value="KAF4618625.1"/>
    <property type="molecule type" value="Genomic_DNA"/>
</dbReference>
<comment type="caution">
    <text evidence="1">The sequence shown here is derived from an EMBL/GenBank/DDBJ whole genome shotgun (WGS) entry which is preliminary data.</text>
</comment>
<sequence>MSQPAPSSSSTRASTLFTVLVTKYYGIRNVSYWVTTDNGAALDGDIFYPRTVDDLPAPEYTGQQEGTKVSGAFSILRGSRTWPNAIISYKYPDAATQRLLEPIVNQTIGEWKRAAPYLNFQRLSNNPNDMVGS</sequence>
<gene>
    <name evidence="1" type="ORF">D9613_010093</name>
</gene>
<reference evidence="1 2" key="1">
    <citation type="submission" date="2019-12" db="EMBL/GenBank/DDBJ databases">
        <authorList>
            <person name="Floudas D."/>
            <person name="Bentzer J."/>
            <person name="Ahren D."/>
            <person name="Johansson T."/>
            <person name="Persson P."/>
            <person name="Tunlid A."/>
        </authorList>
    </citation>
    <scope>NUCLEOTIDE SEQUENCE [LARGE SCALE GENOMIC DNA]</scope>
    <source>
        <strain evidence="1 2">CBS 102.39</strain>
    </source>
</reference>
<evidence type="ECO:0000313" key="1">
    <source>
        <dbReference type="EMBL" id="KAF4618625.1"/>
    </source>
</evidence>
<dbReference type="Proteomes" id="UP000521872">
    <property type="component" value="Unassembled WGS sequence"/>
</dbReference>
<evidence type="ECO:0000313" key="2">
    <source>
        <dbReference type="Proteomes" id="UP000521872"/>
    </source>
</evidence>
<dbReference type="AlphaFoldDB" id="A0A8H4QXQ9"/>
<organism evidence="1 2">
    <name type="scientific">Agrocybe pediades</name>
    <dbReference type="NCBI Taxonomy" id="84607"/>
    <lineage>
        <taxon>Eukaryota</taxon>
        <taxon>Fungi</taxon>
        <taxon>Dikarya</taxon>
        <taxon>Basidiomycota</taxon>
        <taxon>Agaricomycotina</taxon>
        <taxon>Agaricomycetes</taxon>
        <taxon>Agaricomycetidae</taxon>
        <taxon>Agaricales</taxon>
        <taxon>Agaricineae</taxon>
        <taxon>Strophariaceae</taxon>
        <taxon>Agrocybe</taxon>
    </lineage>
</organism>
<accession>A0A8H4QXQ9</accession>
<proteinExistence type="predicted"/>